<gene>
    <name evidence="2" type="ORF">Dpo_8c01720</name>
</gene>
<proteinExistence type="predicted"/>
<dbReference type="InterPro" id="IPR000257">
    <property type="entry name" value="Uroporphyrinogen_deCOase"/>
</dbReference>
<organism evidence="2 3">
    <name type="scientific">Desulfotignum phosphitoxidans DSM 13687</name>
    <dbReference type="NCBI Taxonomy" id="1286635"/>
    <lineage>
        <taxon>Bacteria</taxon>
        <taxon>Pseudomonadati</taxon>
        <taxon>Thermodesulfobacteriota</taxon>
        <taxon>Desulfobacteria</taxon>
        <taxon>Desulfobacterales</taxon>
        <taxon>Desulfobacteraceae</taxon>
        <taxon>Desulfotignum</taxon>
    </lineage>
</organism>
<evidence type="ECO:0000313" key="2">
    <source>
        <dbReference type="EMBL" id="EMS78505.1"/>
    </source>
</evidence>
<dbReference type="Pfam" id="PF01208">
    <property type="entry name" value="URO-D"/>
    <property type="match status" value="1"/>
</dbReference>
<keyword evidence="3" id="KW-1185">Reference proteome</keyword>
<dbReference type="GO" id="GO:0006779">
    <property type="term" value="P:porphyrin-containing compound biosynthetic process"/>
    <property type="evidence" value="ECO:0007669"/>
    <property type="project" value="InterPro"/>
</dbReference>
<dbReference type="GO" id="GO:0004853">
    <property type="term" value="F:uroporphyrinogen decarboxylase activity"/>
    <property type="evidence" value="ECO:0007669"/>
    <property type="project" value="InterPro"/>
</dbReference>
<dbReference type="Gene3D" id="3.20.20.210">
    <property type="match status" value="1"/>
</dbReference>
<name>S0FUW8_9BACT</name>
<reference evidence="2 3" key="1">
    <citation type="journal article" date="2013" name="Genome Announc.">
        <title>Draft Genome Sequence of Desulfotignum phosphitoxidans DSM 13687 Strain FiPS-3.</title>
        <authorList>
            <person name="Poehlein A."/>
            <person name="Daniel R."/>
            <person name="Simeonova D.D."/>
        </authorList>
    </citation>
    <scope>NUCLEOTIDE SEQUENCE [LARGE SCALE GENOMIC DNA]</scope>
    <source>
        <strain evidence="2 3">DSM 13687</strain>
    </source>
</reference>
<dbReference type="InterPro" id="IPR038071">
    <property type="entry name" value="UROD/MetE-like_sf"/>
</dbReference>
<dbReference type="Proteomes" id="UP000014216">
    <property type="component" value="Unassembled WGS sequence"/>
</dbReference>
<dbReference type="AlphaFoldDB" id="S0FUW8"/>
<accession>S0FUW8</accession>
<dbReference type="EMBL" id="APJX01000008">
    <property type="protein sequence ID" value="EMS78505.1"/>
    <property type="molecule type" value="Genomic_DNA"/>
</dbReference>
<dbReference type="SUPFAM" id="SSF51726">
    <property type="entry name" value="UROD/MetE-like"/>
    <property type="match status" value="1"/>
</dbReference>
<feature type="domain" description="Uroporphyrinogen decarboxylase (URO-D)" evidence="1">
    <location>
        <begin position="24"/>
        <end position="102"/>
    </location>
</feature>
<evidence type="ECO:0000259" key="1">
    <source>
        <dbReference type="Pfam" id="PF01208"/>
    </source>
</evidence>
<comment type="caution">
    <text evidence="2">The sequence shown here is derived from an EMBL/GenBank/DDBJ whole genome shotgun (WGS) entry which is preliminary data.</text>
</comment>
<evidence type="ECO:0000313" key="3">
    <source>
        <dbReference type="Proteomes" id="UP000014216"/>
    </source>
</evidence>
<protein>
    <submittedName>
        <fullName evidence="2">Uroporphyrinogen-III decarboxylase</fullName>
    </submittedName>
</protein>
<sequence length="109" mass="11771">MSSLLDDFIDVGVDILNPVQVRAHGMDAASLKKRYGKRLVFWGGIDSQQVLPSGTVKDVENEVAHLIKNAGSGGGLVICSVHNIQADVPEDNVLALYDTARKLGRYPLI</sequence>